<evidence type="ECO:0000313" key="3">
    <source>
        <dbReference type="Proteomes" id="UP000735302"/>
    </source>
</evidence>
<proteinExistence type="predicted"/>
<comment type="caution">
    <text evidence="2">The sequence shown here is derived from an EMBL/GenBank/DDBJ whole genome shotgun (WGS) entry which is preliminary data.</text>
</comment>
<protein>
    <submittedName>
        <fullName evidence="2">Uncharacterized protein</fullName>
    </submittedName>
</protein>
<dbReference type="EMBL" id="BLXT01007159">
    <property type="protein sequence ID" value="GFO36976.1"/>
    <property type="molecule type" value="Genomic_DNA"/>
</dbReference>
<name>A0AAV4CZ13_9GAST</name>
<gene>
    <name evidence="2" type="ORF">PoB_006348100</name>
</gene>
<sequence>MLYLRSTNRLFIIPSPERQHRGTGASSRGAIHDKHGLNPKVSLGPTESCPVTRVGSRTSEGRSPCGVGRSSPLENIGKYGIGTRNENGEKFSNTGIENDLMRKVIFQQKRMHKET</sequence>
<evidence type="ECO:0000313" key="2">
    <source>
        <dbReference type="EMBL" id="GFO36976.1"/>
    </source>
</evidence>
<reference evidence="2 3" key="1">
    <citation type="journal article" date="2021" name="Elife">
        <title>Chloroplast acquisition without the gene transfer in kleptoplastic sea slugs, Plakobranchus ocellatus.</title>
        <authorList>
            <person name="Maeda T."/>
            <person name="Takahashi S."/>
            <person name="Yoshida T."/>
            <person name="Shimamura S."/>
            <person name="Takaki Y."/>
            <person name="Nagai Y."/>
            <person name="Toyoda A."/>
            <person name="Suzuki Y."/>
            <person name="Arimoto A."/>
            <person name="Ishii H."/>
            <person name="Satoh N."/>
            <person name="Nishiyama T."/>
            <person name="Hasebe M."/>
            <person name="Maruyama T."/>
            <person name="Minagawa J."/>
            <person name="Obokata J."/>
            <person name="Shigenobu S."/>
        </authorList>
    </citation>
    <scope>NUCLEOTIDE SEQUENCE [LARGE SCALE GENOMIC DNA]</scope>
</reference>
<organism evidence="2 3">
    <name type="scientific">Plakobranchus ocellatus</name>
    <dbReference type="NCBI Taxonomy" id="259542"/>
    <lineage>
        <taxon>Eukaryota</taxon>
        <taxon>Metazoa</taxon>
        <taxon>Spiralia</taxon>
        <taxon>Lophotrochozoa</taxon>
        <taxon>Mollusca</taxon>
        <taxon>Gastropoda</taxon>
        <taxon>Heterobranchia</taxon>
        <taxon>Euthyneura</taxon>
        <taxon>Panpulmonata</taxon>
        <taxon>Sacoglossa</taxon>
        <taxon>Placobranchoidea</taxon>
        <taxon>Plakobranchidae</taxon>
        <taxon>Plakobranchus</taxon>
    </lineage>
</organism>
<dbReference type="Proteomes" id="UP000735302">
    <property type="component" value="Unassembled WGS sequence"/>
</dbReference>
<evidence type="ECO:0000256" key="1">
    <source>
        <dbReference type="SAM" id="MobiDB-lite"/>
    </source>
</evidence>
<feature type="region of interest" description="Disordered" evidence="1">
    <location>
        <begin position="15"/>
        <end position="93"/>
    </location>
</feature>
<accession>A0AAV4CZ13</accession>
<keyword evidence="3" id="KW-1185">Reference proteome</keyword>
<dbReference type="AlphaFoldDB" id="A0AAV4CZ13"/>